<dbReference type="Proteomes" id="UP000054560">
    <property type="component" value="Unassembled WGS sequence"/>
</dbReference>
<dbReference type="RefSeq" id="XP_014148142.1">
    <property type="nucleotide sequence ID" value="XM_014292667.1"/>
</dbReference>
<dbReference type="EMBL" id="KQ244612">
    <property type="protein sequence ID" value="KNC74240.1"/>
    <property type="molecule type" value="Genomic_DNA"/>
</dbReference>
<reference evidence="1 2" key="1">
    <citation type="submission" date="2011-02" db="EMBL/GenBank/DDBJ databases">
        <title>The Genome Sequence of Sphaeroforma arctica JP610.</title>
        <authorList>
            <consortium name="The Broad Institute Genome Sequencing Platform"/>
            <person name="Russ C."/>
            <person name="Cuomo C."/>
            <person name="Young S.K."/>
            <person name="Zeng Q."/>
            <person name="Gargeya S."/>
            <person name="Alvarado L."/>
            <person name="Berlin A."/>
            <person name="Chapman S.B."/>
            <person name="Chen Z."/>
            <person name="Freedman E."/>
            <person name="Gellesch M."/>
            <person name="Goldberg J."/>
            <person name="Griggs A."/>
            <person name="Gujja S."/>
            <person name="Heilman E."/>
            <person name="Heiman D."/>
            <person name="Howarth C."/>
            <person name="Mehta T."/>
            <person name="Neiman D."/>
            <person name="Pearson M."/>
            <person name="Roberts A."/>
            <person name="Saif S."/>
            <person name="Shea T."/>
            <person name="Shenoy N."/>
            <person name="Sisk P."/>
            <person name="Stolte C."/>
            <person name="Sykes S."/>
            <person name="White J."/>
            <person name="Yandava C."/>
            <person name="Burger G."/>
            <person name="Gray M.W."/>
            <person name="Holland P.W.H."/>
            <person name="King N."/>
            <person name="Lang F.B.F."/>
            <person name="Roger A.J."/>
            <person name="Ruiz-Trillo I."/>
            <person name="Haas B."/>
            <person name="Nusbaum C."/>
            <person name="Birren B."/>
        </authorList>
    </citation>
    <scope>NUCLEOTIDE SEQUENCE [LARGE SCALE GENOMIC DNA]</scope>
    <source>
        <strain evidence="1 2">JP610</strain>
    </source>
</reference>
<gene>
    <name evidence="1" type="ORF">SARC_13207</name>
</gene>
<organism evidence="1 2">
    <name type="scientific">Sphaeroforma arctica JP610</name>
    <dbReference type="NCBI Taxonomy" id="667725"/>
    <lineage>
        <taxon>Eukaryota</taxon>
        <taxon>Ichthyosporea</taxon>
        <taxon>Ichthyophonida</taxon>
        <taxon>Sphaeroforma</taxon>
    </lineage>
</organism>
<feature type="non-terminal residue" evidence="1">
    <location>
        <position position="51"/>
    </location>
</feature>
<name>A0A0L0FBW1_9EUKA</name>
<accession>A0A0L0FBW1</accession>
<keyword evidence="2" id="KW-1185">Reference proteome</keyword>
<evidence type="ECO:0000313" key="1">
    <source>
        <dbReference type="EMBL" id="KNC74240.1"/>
    </source>
</evidence>
<dbReference type="GeneID" id="25913711"/>
<dbReference type="AlphaFoldDB" id="A0A0L0FBW1"/>
<feature type="non-terminal residue" evidence="1">
    <location>
        <position position="1"/>
    </location>
</feature>
<sequence length="51" mass="5653">VEATIAKKQLFSDVDVEEEDVEAFLTLEQIINMGSGVVDTEDASRIEQIVK</sequence>
<proteinExistence type="predicted"/>
<protein>
    <submittedName>
        <fullName evidence="1">Uncharacterized protein</fullName>
    </submittedName>
</protein>
<evidence type="ECO:0000313" key="2">
    <source>
        <dbReference type="Proteomes" id="UP000054560"/>
    </source>
</evidence>